<evidence type="ECO:0000256" key="10">
    <source>
        <dbReference type="ARBA" id="ARBA00022842"/>
    </source>
</evidence>
<evidence type="ECO:0000256" key="19">
    <source>
        <dbReference type="ARBA" id="ARBA00023286"/>
    </source>
</evidence>
<evidence type="ECO:0000256" key="17">
    <source>
        <dbReference type="ARBA" id="ARBA00023180"/>
    </source>
</evidence>
<dbReference type="GO" id="GO:0014069">
    <property type="term" value="C:postsynaptic density"/>
    <property type="evidence" value="ECO:0007669"/>
    <property type="project" value="UniProtKB-SubCell"/>
</dbReference>
<comment type="subunit">
    <text evidence="2">Forms a heteromeric NMDA channel with Nmdar2.</text>
</comment>
<dbReference type="Pfam" id="PF10562">
    <property type="entry name" value="CaM_bdg_C0"/>
    <property type="match status" value="1"/>
</dbReference>
<sequence>MDRWLVSMIVTYLCVVVVFQARCKATVSFGIGAMLSSSEHKNTFSDAVKKINADSSNVFKTANFSASSFVLSSNPIRSAMDVCEKVIAKGVVAVIVSHSRDDPSPPIAISYACSFYHIPVIGISARETIFSDKSLHDTFLRTVPSYSDQAYVWLGLLRHFRWNKVILLTSNDQDSRMIATKFRGLAERNKIKIEKTILFPTGCINATSQLVKLIKMQSQVILFSASEEDATVVYRNAFQLGITRRGYVWLVTEQSFAGTARNKLPQGAVGMRLSYGNNESAQVQDAVSLVAKALNRLLTANRSLTPPTSSCKETSQWDSGQILFHELVNTTLENGRTGKLLLNGNGDRINSVYQILNLKSRDDKELTVVGEYRDGQVSIKNEAISWPGGRTERPEGFLISTHLNVVTLVGEPFVFITTMPRSGRCEDLDTANGQERHIKCSGKVYGEHAKLVTSDKNDHCCYGFCMDLLKRLAKKVNFTFDVHLSEDGSYGSLRRVNGTDMKRWNGMVGEVIDDKSDLIVAALTINNERAEWIEFSKPFKYQGLTILVKKDQSSNRLDSFLRPFQINLWLLVLLSVHIVAVILYLLDRFSPFGRFKLARKEKEETALNLSSAMWFSWGVLLNSGIGEGGYLFTGHELANVSGFATNVPEAKGKGTPRSFSARVLGMVWAGFAMIIVASYTANLAAFLVLDRPKAVVSGIDDPNLRNPSGDFKYATVANSSVDAYFRRQVELSSMYTFMEKYNVKTAREAIQKVKNNELKAFIWDSPVLYYEASQDCMLAIAGELFGRSGYGIGMPKGSPWTNNISLAILNFHESGVMEELETTWIDSKNCAEQSNSPATLGLSHMLGVFIMVAAGIGAGVVIIILEILYHKHRGWKEEQKEIAKKTTDKWRANILMMKKERATNGRQPNGVLDSHAPQTDGIARRNPIYNPENHVDGTFTYT</sequence>
<evidence type="ECO:0000256" key="6">
    <source>
        <dbReference type="ARBA" id="ARBA00022553"/>
    </source>
</evidence>
<evidence type="ECO:0000256" key="1">
    <source>
        <dbReference type="ARBA" id="ARBA00004651"/>
    </source>
</evidence>
<feature type="binding site" evidence="24">
    <location>
        <position position="524"/>
    </location>
    <ligand>
        <name>L-glutamate</name>
        <dbReference type="ChEBI" id="CHEBI:29985"/>
    </ligand>
</feature>
<dbReference type="FunFam" id="3.40.190.10:FF:000010">
    <property type="entry name" value="glutamate receptor ionotropic, NMDA 1 isoform X1"/>
    <property type="match status" value="1"/>
</dbReference>
<keyword evidence="10" id="KW-0460">Magnesium</keyword>
<dbReference type="InterPro" id="IPR049873">
    <property type="entry name" value="NMDA1-like_N"/>
</dbReference>
<dbReference type="Pfam" id="PF00060">
    <property type="entry name" value="Lig_chan"/>
    <property type="match status" value="2"/>
</dbReference>
<dbReference type="Pfam" id="PF10613">
    <property type="entry name" value="Lig_chan-Glu_bd"/>
    <property type="match status" value="1"/>
</dbReference>
<dbReference type="GO" id="GO:0035235">
    <property type="term" value="P:ionotropic glutamate receptor signaling pathway"/>
    <property type="evidence" value="ECO:0007669"/>
    <property type="project" value="UniProtKB-ARBA"/>
</dbReference>
<evidence type="ECO:0000259" key="30">
    <source>
        <dbReference type="SMART" id="SM00079"/>
    </source>
</evidence>
<evidence type="ECO:0000256" key="2">
    <source>
        <dbReference type="ARBA" id="ARBA00011106"/>
    </source>
</evidence>
<evidence type="ECO:0000256" key="7">
    <source>
        <dbReference type="ARBA" id="ARBA00022692"/>
    </source>
</evidence>
<evidence type="ECO:0000256" key="20">
    <source>
        <dbReference type="ARBA" id="ARBA00023303"/>
    </source>
</evidence>
<dbReference type="GO" id="GO:0017146">
    <property type="term" value="C:NMDA selective glutamate receptor complex"/>
    <property type="evidence" value="ECO:0007669"/>
    <property type="project" value="UniProtKB-ARBA"/>
</dbReference>
<dbReference type="InterPro" id="IPR001320">
    <property type="entry name" value="Iontro_rcpt_C"/>
</dbReference>
<evidence type="ECO:0000256" key="12">
    <source>
        <dbReference type="ARBA" id="ARBA00023018"/>
    </source>
</evidence>
<evidence type="ECO:0000256" key="23">
    <source>
        <dbReference type="ARBA" id="ARBA00034105"/>
    </source>
</evidence>
<keyword evidence="16 32" id="KW-0675">Receptor</keyword>
<evidence type="ECO:0000256" key="15">
    <source>
        <dbReference type="ARBA" id="ARBA00023157"/>
    </source>
</evidence>
<feature type="site" description="Crucial to convey clamshell closure to channel opening" evidence="25">
    <location>
        <position position="696"/>
    </location>
</feature>
<keyword evidence="19" id="KW-1071">Ligand-gated ion channel</keyword>
<dbReference type="InterPro" id="IPR019594">
    <property type="entry name" value="Glu/Gly-bd"/>
</dbReference>
<keyword evidence="6" id="KW-0597">Phosphoprotein</keyword>
<comment type="subcellular location">
    <subcellularLocation>
        <location evidence="1">Cell membrane</location>
        <topology evidence="1">Multi-pass membrane protein</topology>
    </subcellularLocation>
    <subcellularLocation>
        <location evidence="22">Postsynaptic cell membrane</location>
    </subcellularLocation>
    <subcellularLocation>
        <location evidence="23">Postsynaptic density</location>
    </subcellularLocation>
</comment>
<evidence type="ECO:0000256" key="14">
    <source>
        <dbReference type="ARBA" id="ARBA00023136"/>
    </source>
</evidence>
<comment type="function">
    <text evidence="21">NMDA receptor subtype of glutamate-gated ion channels with high calcium permeability and voltage-dependent sensitivity to magnesium. Mediated by glycine. This protein plays a key role in synaptic plasticity, synaptogenesis, excitotoxicity, memory acquisition and learning. It mediates neuronal functions in glutamate neurotransmission. Is involved in the cell surface targeting of NMDA receptors. Plays a role in associative learning and in long-term memory consolidation.</text>
</comment>
<keyword evidence="9" id="KW-0106">Calcium</keyword>
<dbReference type="PANTHER" id="PTHR18966">
    <property type="entry name" value="IONOTROPIC GLUTAMATE RECEPTOR"/>
    <property type="match status" value="1"/>
</dbReference>
<dbReference type="Proteomes" id="UP001249851">
    <property type="component" value="Unassembled WGS sequence"/>
</dbReference>
<feature type="binding site" evidence="24">
    <location>
        <position position="764"/>
    </location>
    <ligand>
        <name>L-glutamate</name>
        <dbReference type="ChEBI" id="CHEBI:29985"/>
    </ligand>
</feature>
<keyword evidence="14 28" id="KW-0472">Membrane</keyword>
<evidence type="ECO:0000256" key="9">
    <source>
        <dbReference type="ARBA" id="ARBA00022837"/>
    </source>
</evidence>
<dbReference type="Gene3D" id="3.40.190.10">
    <property type="entry name" value="Periplasmic binding protein-like II"/>
    <property type="match status" value="2"/>
</dbReference>
<reference evidence="32" key="1">
    <citation type="journal article" date="2023" name="G3 (Bethesda)">
        <title>Whole genome assembly and annotation of the endangered Caribbean coral Acropora cervicornis.</title>
        <authorList>
            <person name="Selwyn J.D."/>
            <person name="Vollmer S.V."/>
        </authorList>
    </citation>
    <scope>NUCLEOTIDE SEQUENCE</scope>
    <source>
        <strain evidence="32">K2</strain>
    </source>
</reference>
<dbReference type="InterPro" id="IPR001828">
    <property type="entry name" value="ANF_lig-bd_rcpt"/>
</dbReference>
<evidence type="ECO:0000313" key="32">
    <source>
        <dbReference type="EMBL" id="KAK2573233.1"/>
    </source>
</evidence>
<feature type="domain" description="Ionotropic glutamate receptor C-terminal" evidence="30">
    <location>
        <begin position="437"/>
        <end position="827"/>
    </location>
</feature>
<name>A0AAD9R5H9_ACRCE</name>
<feature type="binding site" evidence="24">
    <location>
        <position position="529"/>
    </location>
    <ligand>
        <name>L-glutamate</name>
        <dbReference type="ChEBI" id="CHEBI:29985"/>
    </ligand>
</feature>
<dbReference type="GO" id="GO:0015276">
    <property type="term" value="F:ligand-gated monoatomic ion channel activity"/>
    <property type="evidence" value="ECO:0007669"/>
    <property type="project" value="InterPro"/>
</dbReference>
<dbReference type="GO" id="GO:0038023">
    <property type="term" value="F:signaling receptor activity"/>
    <property type="evidence" value="ECO:0007669"/>
    <property type="project" value="InterPro"/>
</dbReference>
<evidence type="ECO:0000259" key="31">
    <source>
        <dbReference type="SMART" id="SM00918"/>
    </source>
</evidence>
<keyword evidence="4" id="KW-0813">Transport</keyword>
<evidence type="ECO:0000256" key="8">
    <source>
        <dbReference type="ARBA" id="ARBA00022729"/>
    </source>
</evidence>
<keyword evidence="20" id="KW-0407">Ion channel</keyword>
<feature type="signal peptide" evidence="29">
    <location>
        <begin position="1"/>
        <end position="20"/>
    </location>
</feature>
<dbReference type="CDD" id="cd06379">
    <property type="entry name" value="PBP1_iGluR_NMDA_NR1"/>
    <property type="match status" value="1"/>
</dbReference>
<protein>
    <recommendedName>
        <fullName evidence="3">Glutamate [NMDA] receptor subunit 1</fullName>
    </recommendedName>
</protein>
<dbReference type="GO" id="GO:0045211">
    <property type="term" value="C:postsynaptic membrane"/>
    <property type="evidence" value="ECO:0007669"/>
    <property type="project" value="UniProtKB-SubCell"/>
</dbReference>
<dbReference type="PRINTS" id="PR00177">
    <property type="entry name" value="NMDARECEPTOR"/>
</dbReference>
<evidence type="ECO:0000256" key="11">
    <source>
        <dbReference type="ARBA" id="ARBA00022989"/>
    </source>
</evidence>
<evidence type="ECO:0000313" key="33">
    <source>
        <dbReference type="Proteomes" id="UP001249851"/>
    </source>
</evidence>
<dbReference type="FunFam" id="3.40.190.10:FF:000177">
    <property type="entry name" value="Glutamate [NMDA] receptor subunit 1"/>
    <property type="match status" value="1"/>
</dbReference>
<evidence type="ECO:0000256" key="28">
    <source>
        <dbReference type="SAM" id="Phobius"/>
    </source>
</evidence>
<dbReference type="SMART" id="SM00079">
    <property type="entry name" value="PBPe"/>
    <property type="match status" value="1"/>
</dbReference>
<keyword evidence="8 29" id="KW-0732">Signal</keyword>
<dbReference type="SUPFAM" id="SSF53822">
    <property type="entry name" value="Periplasmic binding protein-like I"/>
    <property type="match status" value="1"/>
</dbReference>
<accession>A0AAD9R5H9</accession>
<dbReference type="SMART" id="SM00918">
    <property type="entry name" value="Lig_chan-Glu_bd"/>
    <property type="match status" value="1"/>
</dbReference>
<feature type="transmembrane region" description="Helical" evidence="28">
    <location>
        <begin position="566"/>
        <end position="586"/>
    </location>
</feature>
<evidence type="ECO:0000256" key="13">
    <source>
        <dbReference type="ARBA" id="ARBA00023065"/>
    </source>
</evidence>
<keyword evidence="13" id="KW-0406">Ion transport</keyword>
<dbReference type="Gene3D" id="3.40.50.2300">
    <property type="match status" value="2"/>
</dbReference>
<keyword evidence="33" id="KW-1185">Reference proteome</keyword>
<feature type="transmembrane region" description="Helical" evidence="28">
    <location>
        <begin position="845"/>
        <end position="869"/>
    </location>
</feature>
<evidence type="ECO:0000256" key="24">
    <source>
        <dbReference type="PIRSR" id="PIRSR601508-1"/>
    </source>
</evidence>
<feature type="chain" id="PRO_5042199905" description="Glutamate [NMDA] receptor subunit 1" evidence="29">
    <location>
        <begin position="21"/>
        <end position="942"/>
    </location>
</feature>
<evidence type="ECO:0000256" key="5">
    <source>
        <dbReference type="ARBA" id="ARBA00022475"/>
    </source>
</evidence>
<dbReference type="InterPro" id="IPR028082">
    <property type="entry name" value="Peripla_BP_I"/>
</dbReference>
<dbReference type="InterPro" id="IPR018882">
    <property type="entry name" value="CaM-bd_C0_NMDA_rcpt_NR1"/>
</dbReference>
<evidence type="ECO:0000256" key="21">
    <source>
        <dbReference type="ARBA" id="ARBA00024675"/>
    </source>
</evidence>
<dbReference type="CDD" id="cd13719">
    <property type="entry name" value="PBP2_iGluR_NMDA_Nr1"/>
    <property type="match status" value="1"/>
</dbReference>
<dbReference type="SUPFAM" id="SSF53850">
    <property type="entry name" value="Periplasmic binding protein-like II"/>
    <property type="match status" value="1"/>
</dbReference>
<feature type="disulfide bond" evidence="26">
    <location>
        <begin position="776"/>
        <end position="830"/>
    </location>
</feature>
<evidence type="ECO:0000256" key="25">
    <source>
        <dbReference type="PIRSR" id="PIRSR601508-2"/>
    </source>
</evidence>
<keyword evidence="11 28" id="KW-1133">Transmembrane helix</keyword>
<keyword evidence="17" id="KW-0325">Glycoprotein</keyword>
<dbReference type="AlphaFoldDB" id="A0AAD9R5H9"/>
<dbReference type="InterPro" id="IPR001508">
    <property type="entry name" value="Iono_Glu_rcpt_met"/>
</dbReference>
<evidence type="ECO:0000256" key="18">
    <source>
        <dbReference type="ARBA" id="ARBA00023257"/>
    </source>
</evidence>
<evidence type="ECO:0000256" key="26">
    <source>
        <dbReference type="PIRSR" id="PIRSR601508-3"/>
    </source>
</evidence>
<feature type="transmembrane region" description="Helical" evidence="28">
    <location>
        <begin position="663"/>
        <end position="689"/>
    </location>
</feature>
<dbReference type="EMBL" id="JARQWQ010000003">
    <property type="protein sequence ID" value="KAK2573233.1"/>
    <property type="molecule type" value="Genomic_DNA"/>
</dbReference>
<organism evidence="32 33">
    <name type="scientific">Acropora cervicornis</name>
    <name type="common">Staghorn coral</name>
    <dbReference type="NCBI Taxonomy" id="6130"/>
    <lineage>
        <taxon>Eukaryota</taxon>
        <taxon>Metazoa</taxon>
        <taxon>Cnidaria</taxon>
        <taxon>Anthozoa</taxon>
        <taxon>Hexacorallia</taxon>
        <taxon>Scleractinia</taxon>
        <taxon>Astrocoeniina</taxon>
        <taxon>Acroporidae</taxon>
        <taxon>Acropora</taxon>
    </lineage>
</organism>
<keyword evidence="18" id="KW-0628">Postsynaptic cell membrane</keyword>
<dbReference type="InterPro" id="IPR015683">
    <property type="entry name" value="Ionotropic_Glu_rcpt"/>
</dbReference>
<feature type="binding site" evidence="24">
    <location>
        <position position="720"/>
    </location>
    <ligand>
        <name>L-glutamate</name>
        <dbReference type="ChEBI" id="CHEBI:29985"/>
    </ligand>
</feature>
<keyword evidence="7 28" id="KW-0812">Transmembrane</keyword>
<feature type="site" description="Interaction with the cone snail toxin Con-ikot-ikot" evidence="25">
    <location>
        <position position="726"/>
    </location>
</feature>
<evidence type="ECO:0000256" key="22">
    <source>
        <dbReference type="ARBA" id="ARBA00034100"/>
    </source>
</evidence>
<dbReference type="Pfam" id="PF01094">
    <property type="entry name" value="ANF_receptor"/>
    <property type="match status" value="2"/>
</dbReference>
<feature type="domain" description="Ionotropic glutamate receptor L-glutamate and glycine-binding" evidence="31">
    <location>
        <begin position="450"/>
        <end position="513"/>
    </location>
</feature>
<feature type="region of interest" description="Disordered" evidence="27">
    <location>
        <begin position="903"/>
        <end position="929"/>
    </location>
</feature>
<keyword evidence="12" id="KW-0770">Synapse</keyword>
<evidence type="ECO:0000256" key="4">
    <source>
        <dbReference type="ARBA" id="ARBA00022448"/>
    </source>
</evidence>
<keyword evidence="15 26" id="KW-1015">Disulfide bond</keyword>
<evidence type="ECO:0000256" key="27">
    <source>
        <dbReference type="SAM" id="MobiDB-lite"/>
    </source>
</evidence>
<comment type="caution">
    <text evidence="32">The sequence shown here is derived from an EMBL/GenBank/DDBJ whole genome shotgun (WGS) entry which is preliminary data.</text>
</comment>
<dbReference type="InterPro" id="IPR049872">
    <property type="entry name" value="NMDA1-like_ligand-bd"/>
</dbReference>
<evidence type="ECO:0000256" key="16">
    <source>
        <dbReference type="ARBA" id="ARBA00023170"/>
    </source>
</evidence>
<gene>
    <name evidence="32" type="ORF">P5673_002287</name>
</gene>
<keyword evidence="5" id="KW-1003">Cell membrane</keyword>
<evidence type="ECO:0000256" key="29">
    <source>
        <dbReference type="SAM" id="SignalP"/>
    </source>
</evidence>
<proteinExistence type="predicted"/>
<reference evidence="32" key="2">
    <citation type="journal article" date="2023" name="Science">
        <title>Genomic signatures of disease resistance in endangered staghorn corals.</title>
        <authorList>
            <person name="Vollmer S.V."/>
            <person name="Selwyn J.D."/>
            <person name="Despard B.A."/>
            <person name="Roesel C.L."/>
        </authorList>
    </citation>
    <scope>NUCLEOTIDE SEQUENCE</scope>
    <source>
        <strain evidence="32">K2</strain>
    </source>
</reference>
<evidence type="ECO:0000256" key="3">
    <source>
        <dbReference type="ARBA" id="ARBA00015895"/>
    </source>
</evidence>